<organism evidence="2">
    <name type="scientific">Anopheles darlingi</name>
    <name type="common">Mosquito</name>
    <dbReference type="NCBI Taxonomy" id="43151"/>
    <lineage>
        <taxon>Eukaryota</taxon>
        <taxon>Metazoa</taxon>
        <taxon>Ecdysozoa</taxon>
        <taxon>Arthropoda</taxon>
        <taxon>Hexapoda</taxon>
        <taxon>Insecta</taxon>
        <taxon>Pterygota</taxon>
        <taxon>Neoptera</taxon>
        <taxon>Endopterygota</taxon>
        <taxon>Diptera</taxon>
        <taxon>Nematocera</taxon>
        <taxon>Culicoidea</taxon>
        <taxon>Culicidae</taxon>
        <taxon>Anophelinae</taxon>
        <taxon>Anopheles</taxon>
    </lineage>
</organism>
<evidence type="ECO:0000313" key="2">
    <source>
        <dbReference type="EMBL" id="MBW75272.1"/>
    </source>
</evidence>
<feature type="chain" id="PRO_5014921628" evidence="1">
    <location>
        <begin position="21"/>
        <end position="86"/>
    </location>
</feature>
<accession>A0A2M4DCF9</accession>
<feature type="signal peptide" evidence="1">
    <location>
        <begin position="1"/>
        <end position="20"/>
    </location>
</feature>
<name>A0A2M4DCF9_ANODA</name>
<keyword evidence="1" id="KW-0732">Signal</keyword>
<proteinExistence type="predicted"/>
<dbReference type="AlphaFoldDB" id="A0A2M4DCF9"/>
<dbReference type="PROSITE" id="PS51257">
    <property type="entry name" value="PROKAR_LIPOPROTEIN"/>
    <property type="match status" value="1"/>
</dbReference>
<protein>
    <submittedName>
        <fullName evidence="2">Putative secreted protein</fullName>
    </submittedName>
</protein>
<evidence type="ECO:0000256" key="1">
    <source>
        <dbReference type="SAM" id="SignalP"/>
    </source>
</evidence>
<sequence length="86" mass="9385">MVRKLNLVFVSAILYGHTSCSFLQSSSSFSCSRATASSLVIRILANSIGGSGFWVCRSVRGMIEKVSTSSLVSAFSRIILRSMDEW</sequence>
<dbReference type="EMBL" id="GGFL01011094">
    <property type="protein sequence ID" value="MBW75272.1"/>
    <property type="molecule type" value="Transcribed_RNA"/>
</dbReference>
<reference evidence="2" key="1">
    <citation type="submission" date="2018-01" db="EMBL/GenBank/DDBJ databases">
        <title>An insight into the sialome of Amazonian anophelines.</title>
        <authorList>
            <person name="Ribeiro J.M."/>
            <person name="Scarpassa V."/>
            <person name="Calvo E."/>
        </authorList>
    </citation>
    <scope>NUCLEOTIDE SEQUENCE</scope>
</reference>